<dbReference type="Gene3D" id="3.30.1330.60">
    <property type="entry name" value="OmpA-like domain"/>
    <property type="match status" value="1"/>
</dbReference>
<keyword evidence="3" id="KW-0998">Cell outer membrane</keyword>
<evidence type="ECO:0000256" key="4">
    <source>
        <dbReference type="PROSITE-ProRule" id="PRU00473"/>
    </source>
</evidence>
<dbReference type="NCBIfam" id="NF038133">
    <property type="entry name" value="choice_anch_L"/>
    <property type="match status" value="1"/>
</dbReference>
<proteinExistence type="predicted"/>
<accession>L8JQB6</accession>
<keyword evidence="2 4" id="KW-0472">Membrane</keyword>
<dbReference type="InterPro" id="IPR006665">
    <property type="entry name" value="OmpA-like"/>
</dbReference>
<dbReference type="STRING" id="1237149.C900_03175"/>
<comment type="subcellular location">
    <subcellularLocation>
        <location evidence="1">Cell outer membrane</location>
    </subcellularLocation>
</comment>
<comment type="caution">
    <text evidence="7">The sequence shown here is derived from an EMBL/GenBank/DDBJ whole genome shotgun (WGS) entry which is preliminary data.</text>
</comment>
<dbReference type="eggNOG" id="COG2885">
    <property type="taxonomic scope" value="Bacteria"/>
</dbReference>
<evidence type="ECO:0000256" key="1">
    <source>
        <dbReference type="ARBA" id="ARBA00004442"/>
    </source>
</evidence>
<sequence>MPYYKHLFALLLVFFQLPVAGQQVDTAMAARELVNDILLGNGVAVGNVKFKGAKYAIGIYEDSLNEIGMTKGIVLTSGSVLLIKGPNKSPRTGWASNAPGDDDLNAIARGETYDASVLEFDFVTASENLVFEYVFASEEYLEYVGSKFNDVFGFFIEGPGLPKTNIARLPDGRTPITVNTVNNEQNSEYYRDNTYVNTTDPFVWDVRNRKVVQNKYYLKEEIPPKYNIQFDGFTTVLEARWKVIPNQVYHIKLAIADVGDGILDSGVILKGGSFRSYGEQQVDISAHFKEVPEPQTAITKKALIPTSTGIRTRGIPREMKIGNIEFDFDKYDIPPKASDVLTQVIDQYHQNPKSTILITGHTDNWGSDDYNENLSKNRSDAVATALQALGIPQERLVIQYKGERLPLLPNDTSTGRARNRRVELIVAY</sequence>
<feature type="domain" description="OmpA-like" evidence="6">
    <location>
        <begin position="313"/>
        <end position="428"/>
    </location>
</feature>
<dbReference type="EMBL" id="AMZN01000046">
    <property type="protein sequence ID" value="ELR71045.1"/>
    <property type="molecule type" value="Genomic_DNA"/>
</dbReference>
<dbReference type="SUPFAM" id="SSF103088">
    <property type="entry name" value="OmpA-like"/>
    <property type="match status" value="1"/>
</dbReference>
<dbReference type="Pfam" id="PF00691">
    <property type="entry name" value="OmpA"/>
    <property type="match status" value="1"/>
</dbReference>
<gene>
    <name evidence="7" type="ORF">C900_03175</name>
</gene>
<dbReference type="GO" id="GO:0009279">
    <property type="term" value="C:cell outer membrane"/>
    <property type="evidence" value="ECO:0007669"/>
    <property type="project" value="UniProtKB-SubCell"/>
</dbReference>
<dbReference type="Proteomes" id="UP000011135">
    <property type="component" value="Unassembled WGS sequence"/>
</dbReference>
<evidence type="ECO:0000256" key="5">
    <source>
        <dbReference type="SAM" id="SignalP"/>
    </source>
</evidence>
<reference evidence="7 8" key="1">
    <citation type="submission" date="2012-12" db="EMBL/GenBank/DDBJ databases">
        <title>Genome assembly of Fulvivirga imtechensis AK7.</title>
        <authorList>
            <person name="Nupur N."/>
            <person name="Khatri I."/>
            <person name="Kumar R."/>
            <person name="Subramanian S."/>
            <person name="Pinnaka A."/>
        </authorList>
    </citation>
    <scope>NUCLEOTIDE SEQUENCE [LARGE SCALE GENOMIC DNA]</scope>
    <source>
        <strain evidence="7 8">AK7</strain>
    </source>
</reference>
<dbReference type="InterPro" id="IPR049804">
    <property type="entry name" value="Choice_anch_L"/>
</dbReference>
<organism evidence="7 8">
    <name type="scientific">Fulvivirga imtechensis AK7</name>
    <dbReference type="NCBI Taxonomy" id="1237149"/>
    <lineage>
        <taxon>Bacteria</taxon>
        <taxon>Pseudomonadati</taxon>
        <taxon>Bacteroidota</taxon>
        <taxon>Cytophagia</taxon>
        <taxon>Cytophagales</taxon>
        <taxon>Fulvivirgaceae</taxon>
        <taxon>Fulvivirga</taxon>
    </lineage>
</organism>
<dbReference type="InterPro" id="IPR050330">
    <property type="entry name" value="Bact_OuterMem_StrucFunc"/>
</dbReference>
<dbReference type="PRINTS" id="PR01021">
    <property type="entry name" value="OMPADOMAIN"/>
</dbReference>
<keyword evidence="8" id="KW-1185">Reference proteome</keyword>
<name>L8JQB6_9BACT</name>
<dbReference type="InterPro" id="IPR006664">
    <property type="entry name" value="OMP_bac"/>
</dbReference>
<evidence type="ECO:0000313" key="8">
    <source>
        <dbReference type="Proteomes" id="UP000011135"/>
    </source>
</evidence>
<evidence type="ECO:0000259" key="6">
    <source>
        <dbReference type="PROSITE" id="PS51123"/>
    </source>
</evidence>
<evidence type="ECO:0000256" key="2">
    <source>
        <dbReference type="ARBA" id="ARBA00023136"/>
    </source>
</evidence>
<dbReference type="PROSITE" id="PS51123">
    <property type="entry name" value="OMPA_2"/>
    <property type="match status" value="1"/>
</dbReference>
<evidence type="ECO:0000256" key="3">
    <source>
        <dbReference type="ARBA" id="ARBA00023237"/>
    </source>
</evidence>
<protein>
    <submittedName>
        <fullName evidence="7">Outer membrane protein A</fullName>
    </submittedName>
</protein>
<feature type="signal peptide" evidence="5">
    <location>
        <begin position="1"/>
        <end position="20"/>
    </location>
</feature>
<dbReference type="CDD" id="cd07185">
    <property type="entry name" value="OmpA_C-like"/>
    <property type="match status" value="1"/>
</dbReference>
<dbReference type="eggNOG" id="COG3291">
    <property type="taxonomic scope" value="Bacteria"/>
</dbReference>
<dbReference type="InterPro" id="IPR036737">
    <property type="entry name" value="OmpA-like_sf"/>
</dbReference>
<feature type="chain" id="PRO_5003993979" evidence="5">
    <location>
        <begin position="21"/>
        <end position="428"/>
    </location>
</feature>
<evidence type="ECO:0000313" key="7">
    <source>
        <dbReference type="EMBL" id="ELR71045.1"/>
    </source>
</evidence>
<dbReference type="AlphaFoldDB" id="L8JQB6"/>
<dbReference type="PANTHER" id="PTHR30329">
    <property type="entry name" value="STATOR ELEMENT OF FLAGELLAR MOTOR COMPLEX"/>
    <property type="match status" value="1"/>
</dbReference>
<dbReference type="PANTHER" id="PTHR30329:SF21">
    <property type="entry name" value="LIPOPROTEIN YIAD-RELATED"/>
    <property type="match status" value="1"/>
</dbReference>
<dbReference type="PRINTS" id="PR01023">
    <property type="entry name" value="NAFLGMOTY"/>
</dbReference>
<keyword evidence="5" id="KW-0732">Signal</keyword>